<evidence type="ECO:0000256" key="1">
    <source>
        <dbReference type="RuleBase" id="RU003513"/>
    </source>
</evidence>
<dbReference type="InterPro" id="IPR003331">
    <property type="entry name" value="UDP_GlcNAc_Epimerase_2_dom"/>
</dbReference>
<gene>
    <name evidence="3" type="ORF">FDQ92_00580</name>
</gene>
<proteinExistence type="inferred from homology"/>
<dbReference type="Proteomes" id="UP000298602">
    <property type="component" value="Chromosome"/>
</dbReference>
<keyword evidence="4" id="KW-1185">Reference proteome</keyword>
<dbReference type="KEGG" id="dax:FDQ92_00580"/>
<dbReference type="NCBIfam" id="TIGR00236">
    <property type="entry name" value="wecB"/>
    <property type="match status" value="1"/>
</dbReference>
<dbReference type="EMBL" id="CP040098">
    <property type="protein sequence ID" value="QCQ23382.1"/>
    <property type="molecule type" value="Genomic_DNA"/>
</dbReference>
<evidence type="ECO:0000313" key="3">
    <source>
        <dbReference type="EMBL" id="QCQ23382.1"/>
    </source>
</evidence>
<dbReference type="AlphaFoldDB" id="A0A4P8L9P8"/>
<accession>A0A4P8L9P8</accession>
<name>A0A4P8L9P8_9BACT</name>
<feature type="domain" description="UDP-N-acetylglucosamine 2-epimerase" evidence="2">
    <location>
        <begin position="27"/>
        <end position="361"/>
    </location>
</feature>
<dbReference type="CDD" id="cd03786">
    <property type="entry name" value="GTB_UDP-GlcNAc_2-Epimerase"/>
    <property type="match status" value="1"/>
</dbReference>
<keyword evidence="1 3" id="KW-0413">Isomerase</keyword>
<protein>
    <submittedName>
        <fullName evidence="3">UDP-N-acetylglucosamine 2-epimerase (Non-hydrolyzing)</fullName>
        <ecNumber evidence="3">5.1.3.14</ecNumber>
    </submittedName>
</protein>
<dbReference type="Gene3D" id="3.40.50.2000">
    <property type="entry name" value="Glycogen Phosphorylase B"/>
    <property type="match status" value="2"/>
</dbReference>
<reference evidence="3 4" key="2">
    <citation type="submission" date="2019-05" db="EMBL/GenBank/DDBJ databases">
        <authorList>
            <person name="Suflita J.M."/>
            <person name="Marks C.R."/>
        </authorList>
    </citation>
    <scope>NUCLEOTIDE SEQUENCE [LARGE SCALE GENOMIC DNA]</scope>
    <source>
        <strain evidence="3 4">ALDC</strain>
    </source>
</reference>
<organism evidence="3 4">
    <name type="scientific">Desulfoglaeba alkanexedens ALDC</name>
    <dbReference type="NCBI Taxonomy" id="980445"/>
    <lineage>
        <taxon>Bacteria</taxon>
        <taxon>Pseudomonadati</taxon>
        <taxon>Thermodesulfobacteriota</taxon>
        <taxon>Syntrophobacteria</taxon>
        <taxon>Syntrophobacterales</taxon>
        <taxon>Syntrophobacteraceae</taxon>
        <taxon>Desulfoglaeba</taxon>
    </lineage>
</organism>
<dbReference type="OrthoDB" id="9803238at2"/>
<dbReference type="PANTHER" id="PTHR43174">
    <property type="entry name" value="UDP-N-ACETYLGLUCOSAMINE 2-EPIMERASE"/>
    <property type="match status" value="1"/>
</dbReference>
<evidence type="ECO:0000313" key="4">
    <source>
        <dbReference type="Proteomes" id="UP000298602"/>
    </source>
</evidence>
<evidence type="ECO:0000259" key="2">
    <source>
        <dbReference type="Pfam" id="PF02350"/>
    </source>
</evidence>
<sequence>MKSNKKIIHLIAAARPNFMKIAPLYHALAKEEWANPVIVHTGQHYDLNMSDTFFRDLNLPDPHIYLNVGRGTHAEQTGGVMIAYEKILLENRPDLVVVVGDVNSTVACSLAAVKLGIKVAHLEAGLRSFDRTMPEEINRIVTDAIADYLWTPSPDGNENLLHEGVDPAKITMVGNIMIDSLVMMTPAILREKTREDLGVDDKDYGVVTLHRPANVDSPDILLNLCDALIRVSEKTSLVFPVHPRTAKNLREFGLYEHLSNAKGIILTEPLGYNAFMNLVFGCKFVITDSGGVQEETTYLKIPCLTLRPNTERPITVTQGTNHLSTPDKIEADLKKVVEQDRHNTPLFWDGRTAARVVDIIKATFS</sequence>
<dbReference type="SUPFAM" id="SSF53756">
    <property type="entry name" value="UDP-Glycosyltransferase/glycogen phosphorylase"/>
    <property type="match status" value="1"/>
</dbReference>
<reference evidence="3 4" key="1">
    <citation type="submission" date="2019-05" db="EMBL/GenBank/DDBJ databases">
        <title>The Complete Genome Sequence of the n-alkane-degrading Desulfoglaeba alkanexedens ALDC reveals multiple alkylsuccinate synthase gene clusters.</title>
        <authorList>
            <person name="Callaghan A.V."/>
            <person name="Davidova I.A."/>
            <person name="Duncan K.E."/>
            <person name="Morris B."/>
            <person name="McInerney M.J."/>
        </authorList>
    </citation>
    <scope>NUCLEOTIDE SEQUENCE [LARGE SCALE GENOMIC DNA]</scope>
    <source>
        <strain evidence="3 4">ALDC</strain>
    </source>
</reference>
<dbReference type="EC" id="5.1.3.14" evidence="3"/>
<dbReference type="PANTHER" id="PTHR43174:SF1">
    <property type="entry name" value="UDP-N-ACETYLGLUCOSAMINE 2-EPIMERASE"/>
    <property type="match status" value="1"/>
</dbReference>
<dbReference type="Pfam" id="PF02350">
    <property type="entry name" value="Epimerase_2"/>
    <property type="match status" value="1"/>
</dbReference>
<dbReference type="InterPro" id="IPR029767">
    <property type="entry name" value="WecB-like"/>
</dbReference>
<dbReference type="GO" id="GO:0008761">
    <property type="term" value="F:UDP-N-acetylglucosamine 2-epimerase activity"/>
    <property type="evidence" value="ECO:0007669"/>
    <property type="project" value="UniProtKB-EC"/>
</dbReference>
<comment type="similarity">
    <text evidence="1">Belongs to the UDP-N-acetylglucosamine 2-epimerase family.</text>
</comment>